<dbReference type="InterPro" id="IPR004252">
    <property type="entry name" value="Probable_transposase_24"/>
</dbReference>
<feature type="compositionally biased region" description="Basic and acidic residues" evidence="1">
    <location>
        <begin position="228"/>
        <end position="239"/>
    </location>
</feature>
<dbReference type="AlphaFoldDB" id="J3LRA9"/>
<dbReference type="EnsemblPlants" id="OB03G35850.1">
    <property type="protein sequence ID" value="OB03G35850.1"/>
    <property type="gene ID" value="OB03G35850"/>
</dbReference>
<dbReference type="PANTHER" id="PTHR33144">
    <property type="entry name" value="OS10G0409366 PROTEIN-RELATED"/>
    <property type="match status" value="1"/>
</dbReference>
<organism evidence="3">
    <name type="scientific">Oryza brachyantha</name>
    <name type="common">malo sina</name>
    <dbReference type="NCBI Taxonomy" id="4533"/>
    <lineage>
        <taxon>Eukaryota</taxon>
        <taxon>Viridiplantae</taxon>
        <taxon>Streptophyta</taxon>
        <taxon>Embryophyta</taxon>
        <taxon>Tracheophyta</taxon>
        <taxon>Spermatophyta</taxon>
        <taxon>Magnoliopsida</taxon>
        <taxon>Liliopsida</taxon>
        <taxon>Poales</taxon>
        <taxon>Poaceae</taxon>
        <taxon>BOP clade</taxon>
        <taxon>Oryzoideae</taxon>
        <taxon>Oryzeae</taxon>
        <taxon>Oryzinae</taxon>
        <taxon>Oryza</taxon>
    </lineage>
</organism>
<feature type="compositionally biased region" description="Polar residues" evidence="1">
    <location>
        <begin position="315"/>
        <end position="331"/>
    </location>
</feature>
<feature type="region of interest" description="Disordered" evidence="1">
    <location>
        <begin position="436"/>
        <end position="456"/>
    </location>
</feature>
<dbReference type="Pfam" id="PF03017">
    <property type="entry name" value="Transposase_23"/>
    <property type="match status" value="1"/>
</dbReference>
<feature type="region of interest" description="Disordered" evidence="1">
    <location>
        <begin position="1"/>
        <end position="40"/>
    </location>
</feature>
<evidence type="ECO:0000259" key="2">
    <source>
        <dbReference type="Pfam" id="PF03017"/>
    </source>
</evidence>
<dbReference type="HOGENOM" id="CLU_016322_0_0_1"/>
<feature type="region of interest" description="Disordered" evidence="1">
    <location>
        <begin position="313"/>
        <end position="335"/>
    </location>
</feature>
<reference evidence="3" key="1">
    <citation type="journal article" date="2013" name="Nat. Commun.">
        <title>Whole-genome sequencing of Oryza brachyantha reveals mechanisms underlying Oryza genome evolution.</title>
        <authorList>
            <person name="Chen J."/>
            <person name="Huang Q."/>
            <person name="Gao D."/>
            <person name="Wang J."/>
            <person name="Lang Y."/>
            <person name="Liu T."/>
            <person name="Li B."/>
            <person name="Bai Z."/>
            <person name="Luis Goicoechea J."/>
            <person name="Liang C."/>
            <person name="Chen C."/>
            <person name="Zhang W."/>
            <person name="Sun S."/>
            <person name="Liao Y."/>
            <person name="Zhang X."/>
            <person name="Yang L."/>
            <person name="Song C."/>
            <person name="Wang M."/>
            <person name="Shi J."/>
            <person name="Liu G."/>
            <person name="Liu J."/>
            <person name="Zhou H."/>
            <person name="Zhou W."/>
            <person name="Yu Q."/>
            <person name="An N."/>
            <person name="Chen Y."/>
            <person name="Cai Q."/>
            <person name="Wang B."/>
            <person name="Liu B."/>
            <person name="Min J."/>
            <person name="Huang Y."/>
            <person name="Wu H."/>
            <person name="Li Z."/>
            <person name="Zhang Y."/>
            <person name="Yin Y."/>
            <person name="Song W."/>
            <person name="Jiang J."/>
            <person name="Jackson S.A."/>
            <person name="Wing R.A."/>
            <person name="Wang J."/>
            <person name="Chen M."/>
        </authorList>
    </citation>
    <scope>NUCLEOTIDE SEQUENCE [LARGE SCALE GENOMIC DNA]</scope>
    <source>
        <strain evidence="3">cv. IRGC 101232</strain>
    </source>
</reference>
<dbReference type="Pfam" id="PF03004">
    <property type="entry name" value="Transposase_24"/>
    <property type="match status" value="1"/>
</dbReference>
<dbReference type="PANTHER" id="PTHR33144:SF53">
    <property type="entry name" value="TRANSPOSASE TNP1_EN_SPM-LIKE DOMAIN-CONTAINING PROTEIN"/>
    <property type="match status" value="1"/>
</dbReference>
<proteinExistence type="predicted"/>
<dbReference type="Gramene" id="OB03G35850.1">
    <property type="protein sequence ID" value="OB03G35850.1"/>
    <property type="gene ID" value="OB03G35850"/>
</dbReference>
<feature type="compositionally biased region" description="Polar residues" evidence="1">
    <location>
        <begin position="212"/>
        <end position="222"/>
    </location>
</feature>
<dbReference type="InterPro" id="IPR004264">
    <property type="entry name" value="Transposase_23"/>
</dbReference>
<dbReference type="Proteomes" id="UP000006038">
    <property type="component" value="Chromosome 3"/>
</dbReference>
<protein>
    <recommendedName>
        <fullName evidence="2">Transposase Tnp1/En/Spm-like domain-containing protein</fullName>
    </recommendedName>
</protein>
<name>J3LRA9_ORYBR</name>
<evidence type="ECO:0000313" key="3">
    <source>
        <dbReference type="EnsemblPlants" id="OB03G35850.1"/>
    </source>
</evidence>
<dbReference type="OMA" id="MCEGQRI"/>
<feature type="domain" description="Transposase Tnp1/En/Spm-like" evidence="2">
    <location>
        <begin position="465"/>
        <end position="529"/>
    </location>
</feature>
<reference evidence="3" key="2">
    <citation type="submission" date="2013-04" db="UniProtKB">
        <authorList>
            <consortium name="EnsemblPlants"/>
        </authorList>
    </citation>
    <scope>IDENTIFICATION</scope>
</reference>
<evidence type="ECO:0000256" key="1">
    <source>
        <dbReference type="SAM" id="MobiDB-lite"/>
    </source>
</evidence>
<accession>J3LRA9</accession>
<dbReference type="eggNOG" id="ENOG502S1G5">
    <property type="taxonomic scope" value="Eukaryota"/>
</dbReference>
<sequence length="548" mass="63200">MARKKRLNIVHSSCHHGNGEGSSSEQSLPQVEPPQPYEDEVIHVEQQDDEPLNMSEVKKRKGTTLRYVWDLPPGRHVVVKCNKLGQPIGEEGGLLGQFLGTLARNGAYCPLDKMTWRNIKADEGDLTILQFVQTKFLYHPSCVQWILKSIRRDWRRYKAVLKKKYFNPKKKRSALYKLCPDDVEKDQWIPLIKYWKSEKGKALSEKNKRSRSMLQNPHSAGTKSYARWSEDMRQDDPNKKQPHRAKVYLATHKKKDKDKNQHVVYARTSHHLKNINITTVNDSSSDEETHVRGEVWELKKLVKTLGQHIDELENKGTSNGNSEPPMATSQRTFDDGIEEGVVRTNRKRVQCSTPDQDDSMSNQRIISMNKRRCEEQRNMQHDNILDLCGKKHQEADNTIGSPHQDDFSSQPHLVHDLRREMNKKKHRNLEKFAKTTEKQEMKKKTAHHMAQNRVHSSSMKVGTTIILITAKYPNKETVAYATYLSSNPRDKVDGVEIGNEFTKVVVNHPLKEDEKLVRPVKHCKTIGDAHYEGISIAWPSFCVQKINS</sequence>
<keyword evidence="4" id="KW-1185">Reference proteome</keyword>
<evidence type="ECO:0000313" key="4">
    <source>
        <dbReference type="Proteomes" id="UP000006038"/>
    </source>
</evidence>
<feature type="region of interest" description="Disordered" evidence="1">
    <location>
        <begin position="205"/>
        <end position="243"/>
    </location>
</feature>
<dbReference type="STRING" id="4533.J3LRA9"/>